<dbReference type="OrthoDB" id="5741883at2"/>
<keyword evidence="3" id="KW-1185">Reference proteome</keyword>
<name>A0A4Z0M2K8_9GAMM</name>
<dbReference type="EMBL" id="SRLE01000007">
    <property type="protein sequence ID" value="TGD73525.1"/>
    <property type="molecule type" value="Genomic_DNA"/>
</dbReference>
<evidence type="ECO:0000313" key="2">
    <source>
        <dbReference type="EMBL" id="TGD73525.1"/>
    </source>
</evidence>
<dbReference type="RefSeq" id="WP_135443767.1">
    <property type="nucleotide sequence ID" value="NZ_SRLE01000007.1"/>
</dbReference>
<accession>A0A4Z0M2K8</accession>
<proteinExistence type="predicted"/>
<reference evidence="2 3" key="1">
    <citation type="submission" date="2019-04" db="EMBL/GenBank/DDBJ databases">
        <title>Taxonomy of novel Haliea sp. from mangrove soil of West Coast of India.</title>
        <authorList>
            <person name="Verma A."/>
            <person name="Kumar P."/>
            <person name="Krishnamurthi S."/>
        </authorList>
    </citation>
    <scope>NUCLEOTIDE SEQUENCE [LARGE SCALE GENOMIC DNA]</scope>
    <source>
        <strain evidence="2 3">SAOS-164</strain>
    </source>
</reference>
<protein>
    <submittedName>
        <fullName evidence="2">Uncharacterized protein</fullName>
    </submittedName>
</protein>
<sequence>MKPSVTILAGAGLFLLASVTRADLKPDILECDAEKAARNAAMEATVGVHGRCDPKRLADKKKEAGKDHLDDARDKAGDKLDNAKDDLDDKAHSLKRD</sequence>
<feature type="region of interest" description="Disordered" evidence="1">
    <location>
        <begin position="57"/>
        <end position="97"/>
    </location>
</feature>
<evidence type="ECO:0000313" key="3">
    <source>
        <dbReference type="Proteomes" id="UP000298050"/>
    </source>
</evidence>
<gene>
    <name evidence="2" type="ORF">E4634_10885</name>
</gene>
<dbReference type="Proteomes" id="UP000298050">
    <property type="component" value="Unassembled WGS sequence"/>
</dbReference>
<comment type="caution">
    <text evidence="2">The sequence shown here is derived from an EMBL/GenBank/DDBJ whole genome shotgun (WGS) entry which is preliminary data.</text>
</comment>
<dbReference type="AlphaFoldDB" id="A0A4Z0M2K8"/>
<evidence type="ECO:0000256" key="1">
    <source>
        <dbReference type="SAM" id="MobiDB-lite"/>
    </source>
</evidence>
<organism evidence="2 3">
    <name type="scientific">Mangrovimicrobium sediminis</name>
    <dbReference type="NCBI Taxonomy" id="2562682"/>
    <lineage>
        <taxon>Bacteria</taxon>
        <taxon>Pseudomonadati</taxon>
        <taxon>Pseudomonadota</taxon>
        <taxon>Gammaproteobacteria</taxon>
        <taxon>Cellvibrionales</taxon>
        <taxon>Halieaceae</taxon>
        <taxon>Mangrovimicrobium</taxon>
    </lineage>
</organism>